<dbReference type="SMART" id="SM00760">
    <property type="entry name" value="Bac_DnaA_C"/>
    <property type="match status" value="1"/>
</dbReference>
<evidence type="ECO:0000313" key="3">
    <source>
        <dbReference type="Proteomes" id="UP000320593"/>
    </source>
</evidence>
<evidence type="ECO:0000313" key="2">
    <source>
        <dbReference type="EMBL" id="TWI93280.1"/>
    </source>
</evidence>
<organism evidence="2 3">
    <name type="scientific">Roseibium hamelinense</name>
    <dbReference type="NCBI Taxonomy" id="150831"/>
    <lineage>
        <taxon>Bacteria</taxon>
        <taxon>Pseudomonadati</taxon>
        <taxon>Pseudomonadota</taxon>
        <taxon>Alphaproteobacteria</taxon>
        <taxon>Hyphomicrobiales</taxon>
        <taxon>Stappiaceae</taxon>
        <taxon>Roseibium</taxon>
    </lineage>
</organism>
<evidence type="ECO:0000259" key="1">
    <source>
        <dbReference type="SMART" id="SM00760"/>
    </source>
</evidence>
<keyword evidence="3" id="KW-1185">Reference proteome</keyword>
<dbReference type="Gene3D" id="1.10.1750.10">
    <property type="match status" value="1"/>
</dbReference>
<dbReference type="EMBL" id="VLLF01000001">
    <property type="protein sequence ID" value="TWI93280.1"/>
    <property type="molecule type" value="Genomic_DNA"/>
</dbReference>
<dbReference type="InterPro" id="IPR010921">
    <property type="entry name" value="Trp_repressor/repl_initiator"/>
</dbReference>
<dbReference type="SUPFAM" id="SSF48295">
    <property type="entry name" value="TrpR-like"/>
    <property type="match status" value="1"/>
</dbReference>
<dbReference type="OrthoDB" id="8480222at2"/>
<dbReference type="Proteomes" id="UP000320593">
    <property type="component" value="Unassembled WGS sequence"/>
</dbReference>
<protein>
    <submittedName>
        <fullName evidence="2">DnaA-like protein</fullName>
    </submittedName>
</protein>
<dbReference type="Pfam" id="PF08299">
    <property type="entry name" value="Bac_DnaA_C"/>
    <property type="match status" value="1"/>
</dbReference>
<proteinExistence type="predicted"/>
<dbReference type="RefSeq" id="WP_145340758.1">
    <property type="nucleotide sequence ID" value="NZ_SMLY01000060.1"/>
</dbReference>
<dbReference type="GO" id="GO:0043565">
    <property type="term" value="F:sequence-specific DNA binding"/>
    <property type="evidence" value="ECO:0007669"/>
    <property type="project" value="InterPro"/>
</dbReference>
<dbReference type="AlphaFoldDB" id="A0A562TK55"/>
<accession>A0A562TK55</accession>
<sequence length="138" mass="15766">MQANRDRGKSKGPGLAASRRVFSALWESRIAAHLHLAEGYVSKAYCVLPVEFYDDGRGPRRVCEARQLLMYLAHVEFGLPLSEVARRYRRDRSTAHHACRKIEDQRDDPAFDEMVSKIEELISLRADPLFRDIYGACA</sequence>
<comment type="caution">
    <text evidence="2">The sequence shown here is derived from an EMBL/GenBank/DDBJ whole genome shotgun (WGS) entry which is preliminary data.</text>
</comment>
<dbReference type="GO" id="GO:0006270">
    <property type="term" value="P:DNA replication initiation"/>
    <property type="evidence" value="ECO:0007669"/>
    <property type="project" value="InterPro"/>
</dbReference>
<dbReference type="GO" id="GO:0005524">
    <property type="term" value="F:ATP binding"/>
    <property type="evidence" value="ECO:0007669"/>
    <property type="project" value="InterPro"/>
</dbReference>
<name>A0A562TK55_9HYPH</name>
<dbReference type="InterPro" id="IPR013159">
    <property type="entry name" value="DnaA_C"/>
</dbReference>
<dbReference type="GO" id="GO:0006275">
    <property type="term" value="P:regulation of DNA replication"/>
    <property type="evidence" value="ECO:0007669"/>
    <property type="project" value="InterPro"/>
</dbReference>
<gene>
    <name evidence="2" type="ORF">JM93_00835</name>
</gene>
<reference evidence="2 3" key="1">
    <citation type="submission" date="2019-07" db="EMBL/GenBank/DDBJ databases">
        <title>Genomic Encyclopedia of Archaeal and Bacterial Type Strains, Phase II (KMG-II): from individual species to whole genera.</title>
        <authorList>
            <person name="Goeker M."/>
        </authorList>
    </citation>
    <scope>NUCLEOTIDE SEQUENCE [LARGE SCALE GENOMIC DNA]</scope>
    <source>
        <strain evidence="2 3">ATCC BAA-252</strain>
    </source>
</reference>
<dbReference type="CDD" id="cd06571">
    <property type="entry name" value="Bac_DnaA_C"/>
    <property type="match status" value="1"/>
</dbReference>
<feature type="domain" description="Chromosomal replication initiator DnaA C-terminal" evidence="1">
    <location>
        <begin position="40"/>
        <end position="102"/>
    </location>
</feature>